<dbReference type="STRING" id="1823756.A4H34_05395"/>
<organism evidence="4 5">
    <name type="scientific">Peptidiphaga gingivicola</name>
    <dbReference type="NCBI Taxonomy" id="2741497"/>
    <lineage>
        <taxon>Bacteria</taxon>
        <taxon>Bacillati</taxon>
        <taxon>Actinomycetota</taxon>
        <taxon>Actinomycetes</taxon>
        <taxon>Actinomycetales</taxon>
        <taxon>Actinomycetaceae</taxon>
        <taxon>Peptidiphaga</taxon>
    </lineage>
</organism>
<gene>
    <name evidence="4" type="ORF">A4H34_05395</name>
</gene>
<evidence type="ECO:0000256" key="1">
    <source>
        <dbReference type="PROSITE-ProRule" id="PRU00239"/>
    </source>
</evidence>
<feature type="active site" evidence="1">
    <location>
        <position position="387"/>
    </location>
</feature>
<dbReference type="GO" id="GO:0006508">
    <property type="term" value="P:proteolysis"/>
    <property type="evidence" value="ECO:0007669"/>
    <property type="project" value="UniProtKB-KW"/>
</dbReference>
<feature type="active site" evidence="1">
    <location>
        <position position="206"/>
    </location>
</feature>
<dbReference type="InterPro" id="IPR001300">
    <property type="entry name" value="Peptidase_C2_calpain_cat"/>
</dbReference>
<comment type="caution">
    <text evidence="4">The sequence shown here is derived from an EMBL/GenBank/DDBJ whole genome shotgun (WGS) entry which is preliminary data.</text>
</comment>
<feature type="active site" evidence="1">
    <location>
        <position position="403"/>
    </location>
</feature>
<name>A0A179B598_9ACTO</name>
<dbReference type="EMBL" id="LVZK01000001">
    <property type="protein sequence ID" value="OAP86565.1"/>
    <property type="molecule type" value="Genomic_DNA"/>
</dbReference>
<keyword evidence="1" id="KW-0788">Thiol protease</keyword>
<evidence type="ECO:0000313" key="4">
    <source>
        <dbReference type="EMBL" id="OAP86565.1"/>
    </source>
</evidence>
<keyword evidence="1" id="KW-0645">Protease</keyword>
<keyword evidence="5" id="KW-1185">Reference proteome</keyword>
<keyword evidence="1" id="KW-0378">Hydrolase</keyword>
<dbReference type="PROSITE" id="PS50203">
    <property type="entry name" value="CALPAIN_CAT"/>
    <property type="match status" value="1"/>
</dbReference>
<reference evidence="4 5" key="1">
    <citation type="submission" date="2016-04" db="EMBL/GenBank/DDBJ databases">
        <title>Peptidophaga gingivicola gen. nov., sp. nov., isolated from human subgingival plaque.</title>
        <authorList>
            <person name="Beall C.J."/>
            <person name="Mokrzan E.M."/>
            <person name="Griffen A.L."/>
            <person name="Leys E.J."/>
        </authorList>
    </citation>
    <scope>NUCLEOTIDE SEQUENCE [LARGE SCALE GENOMIC DNA]</scope>
    <source>
        <strain evidence="4 5">BA112</strain>
    </source>
</reference>
<dbReference type="SUPFAM" id="SSF54001">
    <property type="entry name" value="Cysteine proteinases"/>
    <property type="match status" value="1"/>
</dbReference>
<feature type="compositionally biased region" description="Polar residues" evidence="2">
    <location>
        <begin position="342"/>
        <end position="353"/>
    </location>
</feature>
<accession>A0A179B598</accession>
<proteinExistence type="predicted"/>
<dbReference type="GO" id="GO:0004198">
    <property type="term" value="F:calcium-dependent cysteine-type endopeptidase activity"/>
    <property type="evidence" value="ECO:0007669"/>
    <property type="project" value="InterPro"/>
</dbReference>
<dbReference type="InterPro" id="IPR038765">
    <property type="entry name" value="Papain-like_cys_pep_sf"/>
</dbReference>
<feature type="domain" description="Calpain catalytic" evidence="3">
    <location>
        <begin position="178"/>
        <end position="440"/>
    </location>
</feature>
<evidence type="ECO:0000256" key="2">
    <source>
        <dbReference type="SAM" id="MobiDB-lite"/>
    </source>
</evidence>
<evidence type="ECO:0000259" key="3">
    <source>
        <dbReference type="PROSITE" id="PS50203"/>
    </source>
</evidence>
<sequence length="440" mass="46885">MGTFSNAVGKLQGDPAAVFSLSRSWKEYAERVAEIRVSCLNAGSLAPQWAGESRDSFERGVQTESDDLSTLSNGANEAADALSVYGWALDGYKKSVADLKASNDALDAEYEGLDPVTKLVSYPFFQMEADRNKASFDSYVEQAKGAATECAARLREALHIEAGVPDGNGIGRRSGLSPEQIEAINAQIASGNMSYEDIQQHGIGDCYYLAAIMALTKSPEGRQTIQDSIKVHYGPDGKPDGFMVTVYDDPLHPDAKASRTVFVDDVYANGVTGPDGKPNYASILESAYGQQHPGGALDSGKDNGISGGWPNEATQDLTNNPASDVSGQGGYSSNERREIINAANSSNPVTAETASAPRENFPDDGKAEVGVTLPNGEKTNVVLYGAHAYMVVDADQNGVTLANPHGHNNDQTGREVDGTFTMSWEDYEKYYGSTTIGSVK</sequence>
<dbReference type="RefSeq" id="WP_009199202.1">
    <property type="nucleotide sequence ID" value="NZ_LVZK01000001.1"/>
</dbReference>
<feature type="compositionally biased region" description="Polar residues" evidence="2">
    <location>
        <begin position="312"/>
        <end position="326"/>
    </location>
</feature>
<dbReference type="Pfam" id="PF00648">
    <property type="entry name" value="Peptidase_C2"/>
    <property type="match status" value="1"/>
</dbReference>
<dbReference type="Proteomes" id="UP000078368">
    <property type="component" value="Unassembled WGS sequence"/>
</dbReference>
<protein>
    <recommendedName>
        <fullName evidence="3">Calpain catalytic domain-containing protein</fullName>
    </recommendedName>
</protein>
<feature type="region of interest" description="Disordered" evidence="2">
    <location>
        <begin position="291"/>
        <end position="365"/>
    </location>
</feature>
<evidence type="ECO:0000313" key="5">
    <source>
        <dbReference type="Proteomes" id="UP000078368"/>
    </source>
</evidence>
<dbReference type="AlphaFoldDB" id="A0A179B598"/>